<dbReference type="OrthoDB" id="9778711at2"/>
<dbReference type="PANTHER" id="PTHR10889:SF1">
    <property type="entry name" value="DEOXYRIBOSE-PHOSPHATE ALDOLASE"/>
    <property type="match status" value="1"/>
</dbReference>
<dbReference type="SUPFAM" id="SSF51569">
    <property type="entry name" value="Aldolase"/>
    <property type="match status" value="1"/>
</dbReference>
<dbReference type="SMART" id="SM01133">
    <property type="entry name" value="DeoC"/>
    <property type="match status" value="1"/>
</dbReference>
<comment type="pathway">
    <text evidence="7">Carbohydrate degradation; 2-deoxy-D-ribose 1-phosphate degradation; D-glyceraldehyde 3-phosphate and acetaldehyde from 2-deoxy-alpha-D-ribose 1-phosphate: step 2/2.</text>
</comment>
<dbReference type="GO" id="GO:0005737">
    <property type="term" value="C:cytoplasm"/>
    <property type="evidence" value="ECO:0007669"/>
    <property type="project" value="UniProtKB-SubCell"/>
</dbReference>
<protein>
    <recommendedName>
        <fullName evidence="7">Deoxyribose-phosphate aldolase</fullName>
        <shortName evidence="7">DERA</shortName>
        <ecNumber evidence="7">4.1.2.4</ecNumber>
    </recommendedName>
    <alternativeName>
        <fullName evidence="7">2-deoxy-D-ribose 5-phosphate aldolase</fullName>
    </alternativeName>
    <alternativeName>
        <fullName evidence="7">Phosphodeoxyriboaldolase</fullName>
        <shortName evidence="7">Deoxyriboaldolase</shortName>
    </alternativeName>
</protein>
<dbReference type="PIRSF" id="PIRSF001357">
    <property type="entry name" value="DeoC"/>
    <property type="match status" value="1"/>
</dbReference>
<comment type="subcellular location">
    <subcellularLocation>
        <location evidence="7">Cytoplasm</location>
    </subcellularLocation>
</comment>
<dbReference type="GO" id="GO:0016052">
    <property type="term" value="P:carbohydrate catabolic process"/>
    <property type="evidence" value="ECO:0007669"/>
    <property type="project" value="TreeGrafter"/>
</dbReference>
<feature type="active site" description="Schiff-base intermediate with acetaldehyde" evidence="7">
    <location>
        <position position="158"/>
    </location>
</feature>
<evidence type="ECO:0000256" key="1">
    <source>
        <dbReference type="ARBA" id="ARBA00010936"/>
    </source>
</evidence>
<dbReference type="InterPro" id="IPR002915">
    <property type="entry name" value="DeoC/FbaB/LacD_aldolase"/>
</dbReference>
<dbReference type="FunFam" id="3.20.20.70:FF:000044">
    <property type="entry name" value="Deoxyribose-phosphate aldolase"/>
    <property type="match status" value="1"/>
</dbReference>
<evidence type="ECO:0000313" key="9">
    <source>
        <dbReference type="Proteomes" id="UP000539265"/>
    </source>
</evidence>
<evidence type="ECO:0000256" key="2">
    <source>
        <dbReference type="ARBA" id="ARBA00022490"/>
    </source>
</evidence>
<evidence type="ECO:0000256" key="4">
    <source>
        <dbReference type="ARBA" id="ARBA00023270"/>
    </source>
</evidence>
<keyword evidence="2 7" id="KW-0963">Cytoplasm</keyword>
<evidence type="ECO:0000256" key="3">
    <source>
        <dbReference type="ARBA" id="ARBA00023239"/>
    </source>
</evidence>
<dbReference type="EC" id="4.1.2.4" evidence="7"/>
<keyword evidence="4 7" id="KW-0704">Schiff base</keyword>
<dbReference type="AlphaFoldDB" id="A0A839SRC8"/>
<dbReference type="Gene3D" id="3.20.20.70">
    <property type="entry name" value="Aldolase class I"/>
    <property type="match status" value="1"/>
</dbReference>
<keyword evidence="9" id="KW-1185">Reference proteome</keyword>
<dbReference type="InterPro" id="IPR013785">
    <property type="entry name" value="Aldolase_TIM"/>
</dbReference>
<dbReference type="GO" id="GO:0009264">
    <property type="term" value="P:deoxyribonucleotide catabolic process"/>
    <property type="evidence" value="ECO:0007669"/>
    <property type="project" value="UniProtKB-UniRule"/>
</dbReference>
<comment type="function">
    <text evidence="6 7">Catalyzes a reversible aldol reaction between acetaldehyde and D-glyceraldehyde 3-phosphate to generate 2-deoxy-D-ribose 5-phosphate.</text>
</comment>
<dbReference type="Proteomes" id="UP000539265">
    <property type="component" value="Unassembled WGS sequence"/>
</dbReference>
<dbReference type="PANTHER" id="PTHR10889">
    <property type="entry name" value="DEOXYRIBOSE-PHOSPHATE ALDOLASE"/>
    <property type="match status" value="1"/>
</dbReference>
<evidence type="ECO:0000256" key="7">
    <source>
        <dbReference type="HAMAP-Rule" id="MF_00114"/>
    </source>
</evidence>
<dbReference type="GO" id="GO:0004139">
    <property type="term" value="F:deoxyribose-phosphate aldolase activity"/>
    <property type="evidence" value="ECO:0007669"/>
    <property type="project" value="UniProtKB-UniRule"/>
</dbReference>
<dbReference type="InterPro" id="IPR028581">
    <property type="entry name" value="DeoC_typeI"/>
</dbReference>
<dbReference type="CDD" id="cd00959">
    <property type="entry name" value="DeoC"/>
    <property type="match status" value="1"/>
</dbReference>
<dbReference type="InterPro" id="IPR011343">
    <property type="entry name" value="DeoC"/>
</dbReference>
<evidence type="ECO:0000313" key="8">
    <source>
        <dbReference type="EMBL" id="MBB3058887.1"/>
    </source>
</evidence>
<feature type="active site" description="Proton donor/acceptor" evidence="7">
    <location>
        <position position="93"/>
    </location>
</feature>
<evidence type="ECO:0000256" key="5">
    <source>
        <dbReference type="ARBA" id="ARBA00048791"/>
    </source>
</evidence>
<comment type="similarity">
    <text evidence="1 7">Belongs to the DeoC/FbaB aldolase family. DeoC type 1 subfamily.</text>
</comment>
<comment type="caution">
    <text evidence="8">The sequence shown here is derived from an EMBL/GenBank/DDBJ whole genome shotgun (WGS) entry which is preliminary data.</text>
</comment>
<dbReference type="RefSeq" id="WP_096355760.1">
    <property type="nucleotide sequence ID" value="NZ_AP017313.1"/>
</dbReference>
<organism evidence="8 9">
    <name type="scientific">Mucilaginibacter gotjawali</name>
    <dbReference type="NCBI Taxonomy" id="1550579"/>
    <lineage>
        <taxon>Bacteria</taxon>
        <taxon>Pseudomonadati</taxon>
        <taxon>Bacteroidota</taxon>
        <taxon>Sphingobacteriia</taxon>
        <taxon>Sphingobacteriales</taxon>
        <taxon>Sphingobacteriaceae</taxon>
        <taxon>Mucilaginibacter</taxon>
    </lineage>
</organism>
<feature type="active site" description="Proton donor/acceptor" evidence="7">
    <location>
        <position position="197"/>
    </location>
</feature>
<name>A0A839SRC8_9SPHI</name>
<dbReference type="GO" id="GO:0006018">
    <property type="term" value="P:2-deoxyribose 1-phosphate catabolic process"/>
    <property type="evidence" value="ECO:0007669"/>
    <property type="project" value="UniProtKB-UniRule"/>
</dbReference>
<gene>
    <name evidence="7" type="primary">deoC</name>
    <name evidence="8" type="ORF">FHS11_005347</name>
</gene>
<comment type="catalytic activity">
    <reaction evidence="5 7">
        <text>2-deoxy-D-ribose 5-phosphate = D-glyceraldehyde 3-phosphate + acetaldehyde</text>
        <dbReference type="Rhea" id="RHEA:12821"/>
        <dbReference type="ChEBI" id="CHEBI:15343"/>
        <dbReference type="ChEBI" id="CHEBI:59776"/>
        <dbReference type="ChEBI" id="CHEBI:62877"/>
        <dbReference type="EC" id="4.1.2.4"/>
    </reaction>
</comment>
<reference evidence="8" key="1">
    <citation type="submission" date="2020-08" db="EMBL/GenBank/DDBJ databases">
        <title>Genomic Encyclopedia of Type Strains, Phase III (KMG-III): the genomes of soil and plant-associated and newly described type strains.</title>
        <authorList>
            <person name="Whitman W."/>
        </authorList>
    </citation>
    <scope>NUCLEOTIDE SEQUENCE [LARGE SCALE GENOMIC DNA]</scope>
    <source>
        <strain evidence="8">CECT 8628</strain>
    </source>
</reference>
<evidence type="ECO:0000256" key="6">
    <source>
        <dbReference type="ARBA" id="ARBA00056337"/>
    </source>
</evidence>
<keyword evidence="3 7" id="KW-0456">Lyase</keyword>
<dbReference type="HAMAP" id="MF_00114">
    <property type="entry name" value="DeoC_type1"/>
    <property type="match status" value="1"/>
</dbReference>
<dbReference type="EMBL" id="JACHWX010000027">
    <property type="protein sequence ID" value="MBB3058887.1"/>
    <property type="molecule type" value="Genomic_DNA"/>
</dbReference>
<accession>A0A839SRC8</accession>
<dbReference type="NCBIfam" id="TIGR00126">
    <property type="entry name" value="deoC"/>
    <property type="match status" value="1"/>
</dbReference>
<dbReference type="UniPathway" id="UPA00002">
    <property type="reaction ID" value="UER00468"/>
</dbReference>
<dbReference type="Pfam" id="PF01791">
    <property type="entry name" value="DeoC"/>
    <property type="match status" value="1"/>
</dbReference>
<proteinExistence type="inferred from homology"/>
<sequence length="253" mass="27583">MDKVTELAKMIDHSLLHPTMTDEDLYQGCLLAKKYNVATVCIKPYAIKEALEWLRGSDVLVCAVIGFPQGNSTTAVKVFETEQACIDGAQEIDMVVNIGKVLGEDWAYVEEEIAAIVAVTKKHKAALKVIFENDFLPDDQFKIKLCEICSKLKVEFVKTSTGYGFVKGGDGKYSYEGATEHDLVLMRIHAAPEVQIKAAGGVRTLDDLLKVKALGVTRVGATATAAMLEEAKKRFGGETPDTAFLNTQVKGGY</sequence>